<feature type="domain" description="Death" evidence="1">
    <location>
        <begin position="116"/>
        <end position="184"/>
    </location>
</feature>
<accession>A0A1X7TKJ8</accession>
<dbReference type="InterPro" id="IPR000488">
    <property type="entry name" value="Death_dom"/>
</dbReference>
<dbReference type="KEGG" id="aqu:109587263"/>
<dbReference type="SUPFAM" id="SSF47986">
    <property type="entry name" value="DEATH domain"/>
    <property type="match status" value="1"/>
</dbReference>
<dbReference type="Gene3D" id="2.60.220.30">
    <property type="match status" value="1"/>
</dbReference>
<dbReference type="EnsemblMetazoa" id="XM_020003501.1">
    <property type="protein sequence ID" value="XP_019859060.1"/>
    <property type="gene ID" value="LOC109587263"/>
</dbReference>
<reference evidence="2" key="2">
    <citation type="submission" date="2017-05" db="UniProtKB">
        <authorList>
            <consortium name="EnsemblMetazoa"/>
        </authorList>
    </citation>
    <scope>IDENTIFICATION</scope>
</reference>
<sequence length="666" mass="74375">MSAWLRGKDKVREKGGPSWSSLAIALDKEGKHHIATNIRNKYCLDIKEVVELTEEFKAPLTPIKLEPTIQKVKPATNYSPTQISEYNDDQQKVILTIRDLVGIVQVLKDSSFQTIKWFDLGLYLGLTYNNLKMIEIMYPRDAEQCLRECLAKWLTDIEATWDKLAIAVSEVGETSVAEYIRAEVSFASAPTMRPTVQPTELDELKGVHVAAINSFLIHGGSTQSVNWEEYGIKITIPQGAVLPSDTVQVTITALVGGDFIFPEDTELVSAVYAINLSKPFLKPVKLEIQHCVSIETSSHCNYLSFATATNNQPPYKFITVDGGEFSIGNRYGSISIAKFSKYCIKTYSGRRYQPYSIPGPSSYHERTHTLSSLLLLPTFPVFEASSMGIISVKNSADKLPNKSYYGQVMYEVRRPGREWLMRFLLSKDLNALIEHIKKTFKFVECIEVSFQFKDDDGFIELYFDYGQCPKGWSVRPHQFPTGVRQIDIDDYGSMSPPRFPKCLITFTVSPGEDTVKELSYPVTMQGIKKSNVEKINIVLTMGDFQQASAGSIASNTGPISSDDERKLAGKVLRENFAALSKILAAPSNLSAVIMSFYAKELISDTTATECMNDCRPVQDRCASLLFAVKATVDGKPQLINTLIEALKENEAFKEIADKMTQSLINP</sequence>
<gene>
    <name evidence="2" type="primary">109587263</name>
</gene>
<dbReference type="InParanoid" id="A0A1X7TKJ8"/>
<keyword evidence="3" id="KW-1185">Reference proteome</keyword>
<organism evidence="2">
    <name type="scientific">Amphimedon queenslandica</name>
    <name type="common">Sponge</name>
    <dbReference type="NCBI Taxonomy" id="400682"/>
    <lineage>
        <taxon>Eukaryota</taxon>
        <taxon>Metazoa</taxon>
        <taxon>Porifera</taxon>
        <taxon>Demospongiae</taxon>
        <taxon>Heteroscleromorpha</taxon>
        <taxon>Haplosclerida</taxon>
        <taxon>Niphatidae</taxon>
        <taxon>Amphimedon</taxon>
    </lineage>
</organism>
<proteinExistence type="predicted"/>
<dbReference type="InterPro" id="IPR011029">
    <property type="entry name" value="DEATH-like_dom_sf"/>
</dbReference>
<dbReference type="PROSITE" id="PS50017">
    <property type="entry name" value="DEATH_DOMAIN"/>
    <property type="match status" value="1"/>
</dbReference>
<dbReference type="AlphaFoldDB" id="A0A1X7TKJ8"/>
<dbReference type="GO" id="GO:0007165">
    <property type="term" value="P:signal transduction"/>
    <property type="evidence" value="ECO:0007669"/>
    <property type="project" value="InterPro"/>
</dbReference>
<dbReference type="CDD" id="cd01670">
    <property type="entry name" value="Death"/>
    <property type="match status" value="1"/>
</dbReference>
<dbReference type="EnsemblMetazoa" id="Aqu2.1.15397_001">
    <property type="protein sequence ID" value="Aqu2.1.15397_001"/>
    <property type="gene ID" value="Aqu2.1.15397"/>
</dbReference>
<dbReference type="Gene3D" id="1.10.533.10">
    <property type="entry name" value="Death Domain, Fas"/>
    <property type="match status" value="1"/>
</dbReference>
<evidence type="ECO:0000259" key="1">
    <source>
        <dbReference type="PROSITE" id="PS50017"/>
    </source>
</evidence>
<dbReference type="OrthoDB" id="5973910at2759"/>
<name>A0A1X7TKJ8_AMPQE</name>
<protein>
    <recommendedName>
        <fullName evidence="1">Death domain-containing protein</fullName>
    </recommendedName>
</protein>
<reference evidence="3" key="1">
    <citation type="journal article" date="2010" name="Nature">
        <title>The Amphimedon queenslandica genome and the evolution of animal complexity.</title>
        <authorList>
            <person name="Srivastava M."/>
            <person name="Simakov O."/>
            <person name="Chapman J."/>
            <person name="Fahey B."/>
            <person name="Gauthier M.E."/>
            <person name="Mitros T."/>
            <person name="Richards G.S."/>
            <person name="Conaco C."/>
            <person name="Dacre M."/>
            <person name="Hellsten U."/>
            <person name="Larroux C."/>
            <person name="Putnam N.H."/>
            <person name="Stanke M."/>
            <person name="Adamska M."/>
            <person name="Darling A."/>
            <person name="Degnan S.M."/>
            <person name="Oakley T.H."/>
            <person name="Plachetzki D.C."/>
            <person name="Zhai Y."/>
            <person name="Adamski M."/>
            <person name="Calcino A."/>
            <person name="Cummins S.F."/>
            <person name="Goodstein D.M."/>
            <person name="Harris C."/>
            <person name="Jackson D.J."/>
            <person name="Leys S.P."/>
            <person name="Shu S."/>
            <person name="Woodcroft B.J."/>
            <person name="Vervoort M."/>
            <person name="Kosik K.S."/>
            <person name="Manning G."/>
            <person name="Degnan B.M."/>
            <person name="Rokhsar D.S."/>
        </authorList>
    </citation>
    <scope>NUCLEOTIDE SEQUENCE [LARGE SCALE GENOMIC DNA]</scope>
</reference>
<evidence type="ECO:0000313" key="2">
    <source>
        <dbReference type="EnsemblMetazoa" id="Aqu2.1.15397_001"/>
    </source>
</evidence>
<dbReference type="Proteomes" id="UP000007879">
    <property type="component" value="Unassembled WGS sequence"/>
</dbReference>
<evidence type="ECO:0000313" key="3">
    <source>
        <dbReference type="Proteomes" id="UP000007879"/>
    </source>
</evidence>